<reference evidence="2 3" key="1">
    <citation type="submission" date="2024-09" db="EMBL/GenBank/DDBJ databases">
        <authorList>
            <person name="Sun Q."/>
            <person name="Mori K."/>
        </authorList>
    </citation>
    <scope>NUCLEOTIDE SEQUENCE [LARGE SCALE GENOMIC DNA]</scope>
    <source>
        <strain evidence="2 3">CECT 8300</strain>
    </source>
</reference>
<comment type="caution">
    <text evidence="2">The sequence shown here is derived from an EMBL/GenBank/DDBJ whole genome shotgun (WGS) entry which is preliminary data.</text>
</comment>
<evidence type="ECO:0000313" key="3">
    <source>
        <dbReference type="Proteomes" id="UP001589590"/>
    </source>
</evidence>
<protein>
    <submittedName>
        <fullName evidence="2">Uncharacterized protein</fullName>
    </submittedName>
</protein>
<keyword evidence="3" id="KW-1185">Reference proteome</keyword>
<organism evidence="2 3">
    <name type="scientific">Algibacter miyuki</name>
    <dbReference type="NCBI Taxonomy" id="1306933"/>
    <lineage>
        <taxon>Bacteria</taxon>
        <taxon>Pseudomonadati</taxon>
        <taxon>Bacteroidota</taxon>
        <taxon>Flavobacteriia</taxon>
        <taxon>Flavobacteriales</taxon>
        <taxon>Flavobacteriaceae</taxon>
        <taxon>Algibacter</taxon>
    </lineage>
</organism>
<keyword evidence="1" id="KW-0472">Membrane</keyword>
<accession>A0ABV5GZ73</accession>
<dbReference type="Proteomes" id="UP001589590">
    <property type="component" value="Unassembled WGS sequence"/>
</dbReference>
<dbReference type="EMBL" id="JBHMFA010000004">
    <property type="protein sequence ID" value="MFB9104360.1"/>
    <property type="molecule type" value="Genomic_DNA"/>
</dbReference>
<sequence length="89" mass="10613">MENGFVIIGIIAMLFISMYGYSYLSVAKEKARQKQENKDMLEAQELRRKARLEKQESMLERVRSFNKRKEEIRVELELLDKMKQKQIAS</sequence>
<feature type="transmembrane region" description="Helical" evidence="1">
    <location>
        <begin position="6"/>
        <end position="24"/>
    </location>
</feature>
<dbReference type="RefSeq" id="WP_290271194.1">
    <property type="nucleotide sequence ID" value="NZ_JAUFQP010000010.1"/>
</dbReference>
<keyword evidence="1" id="KW-0812">Transmembrane</keyword>
<keyword evidence="1" id="KW-1133">Transmembrane helix</keyword>
<name>A0ABV5GZ73_9FLAO</name>
<proteinExistence type="predicted"/>
<evidence type="ECO:0000256" key="1">
    <source>
        <dbReference type="SAM" id="Phobius"/>
    </source>
</evidence>
<evidence type="ECO:0000313" key="2">
    <source>
        <dbReference type="EMBL" id="MFB9104360.1"/>
    </source>
</evidence>
<gene>
    <name evidence="2" type="ORF">ACFFU1_05600</name>
</gene>